<dbReference type="Proteomes" id="UP000013500">
    <property type="component" value="Segment"/>
</dbReference>
<proteinExistence type="predicted"/>
<sequence>MTFTLSDEQYKNLCTNSNKLLDKLHKALKDREEYKKQRDELIGDIAKLRDCNKELEKKASAWDRYCKSVEKDLINEFGNDDERVKFGMELNNKILWRMTQMNNREKIEQSVISASAYNGNDTEGLLKEIEDVYKKAQAFDEILEGMTNAIQHSVKEGIELDEAVGIMTGQVVYKYEEEQENEY</sequence>
<keyword evidence="3" id="KW-1185">Reference proteome</keyword>
<protein>
    <recommendedName>
        <fullName evidence="4">Phage protein</fullName>
    </recommendedName>
</protein>
<organism evidence="2 3">
    <name type="scientific">Staphylococcus phage StauST398-3</name>
    <dbReference type="NCBI Taxonomy" id="1195071"/>
    <lineage>
        <taxon>Viruses</taxon>
        <taxon>Duplodnaviria</taxon>
        <taxon>Heunggongvirae</taxon>
        <taxon>Uroviricota</taxon>
        <taxon>Caudoviricetes</taxon>
        <taxon>Azeredovirinae</taxon>
        <taxon>Phietavirus</taxon>
        <taxon>Phietavirus StauST3983</taxon>
    </lineage>
</organism>
<name>M9NRI5_9CAUD</name>
<evidence type="ECO:0000313" key="3">
    <source>
        <dbReference type="Proteomes" id="UP000013500"/>
    </source>
</evidence>
<dbReference type="OrthoDB" id="18688at10239"/>
<evidence type="ECO:0000313" key="2">
    <source>
        <dbReference type="EMBL" id="AFN39830.1"/>
    </source>
</evidence>
<evidence type="ECO:0008006" key="4">
    <source>
        <dbReference type="Google" id="ProtNLM"/>
    </source>
</evidence>
<accession>M9NRI5</accession>
<dbReference type="RefSeq" id="YP_008059846.1">
    <property type="nucleotide sequence ID" value="NC_021332.1"/>
</dbReference>
<feature type="coiled-coil region" evidence="1">
    <location>
        <begin position="17"/>
        <end position="58"/>
    </location>
</feature>
<dbReference type="InterPro" id="IPR009368">
    <property type="entry name" value="DUF1024"/>
</dbReference>
<gene>
    <name evidence="2" type="ORF">StauST398-3_0030</name>
</gene>
<dbReference type="EMBL" id="JQ973847">
    <property type="protein sequence ID" value="AFN39830.1"/>
    <property type="molecule type" value="Genomic_DNA"/>
</dbReference>
<keyword evidence="1" id="KW-0175">Coiled coil</keyword>
<dbReference type="GeneID" id="16187381"/>
<evidence type="ECO:0000256" key="1">
    <source>
        <dbReference type="SAM" id="Coils"/>
    </source>
</evidence>
<dbReference type="Pfam" id="PF06260">
    <property type="entry name" value="DUF1024"/>
    <property type="match status" value="1"/>
</dbReference>
<reference evidence="2 3" key="1">
    <citation type="submission" date="2013-04" db="EMBL/GenBank/DDBJ databases">
        <title>Bacteriophage encoded immune escape in Staphylococcus aureus CC398.</title>
        <authorList>
            <person name="van der Mee-Marquet N."/>
            <person name="Valentin A.-S."/>
            <person name="Corvaglia A.-R."/>
            <person name="Bertrand X."/>
            <person name="Girard M."/>
            <person name="Kluytmans J."/>
            <person name="Donnio P.-Y."/>
            <person name="Quentin R."/>
            <person name="Schrenzel J."/>
            <person name="Francois P."/>
        </authorList>
    </citation>
    <scope>NUCLEOTIDE SEQUENCE [LARGE SCALE GENOMIC DNA]</scope>
</reference>
<dbReference type="KEGG" id="vg:16187381"/>